<keyword evidence="5" id="KW-0539">Nucleus</keyword>
<dbReference type="InterPro" id="IPR005011">
    <property type="entry name" value="SNU66/SART1"/>
</dbReference>
<feature type="region of interest" description="Disordered" evidence="7">
    <location>
        <begin position="1"/>
        <end position="80"/>
    </location>
</feature>
<evidence type="ECO:0000256" key="5">
    <source>
        <dbReference type="ARBA" id="ARBA00023242"/>
    </source>
</evidence>
<feature type="compositionally biased region" description="Basic and acidic residues" evidence="7">
    <location>
        <begin position="56"/>
        <end position="80"/>
    </location>
</feature>
<comment type="caution">
    <text evidence="8">The sequence shown here is derived from an EMBL/GenBank/DDBJ whole genome shotgun (WGS) entry which is preliminary data.</text>
</comment>
<keyword evidence="3" id="KW-0507">mRNA processing</keyword>
<dbReference type="PANTHER" id="PTHR14152">
    <property type="entry name" value="SQUAMOUS CELL CARCINOMA ANTIGEN RECOGNISED BY CYTOTOXIC T LYMPHOCYTES"/>
    <property type="match status" value="1"/>
</dbReference>
<keyword evidence="9" id="KW-1185">Reference proteome</keyword>
<feature type="coiled-coil region" evidence="6">
    <location>
        <begin position="254"/>
        <end position="289"/>
    </location>
</feature>
<evidence type="ECO:0000256" key="6">
    <source>
        <dbReference type="SAM" id="Coils"/>
    </source>
</evidence>
<comment type="similarity">
    <text evidence="2">Belongs to the SNU66/SART1 family.</text>
</comment>
<dbReference type="PANTHER" id="PTHR14152:SF5">
    <property type="entry name" value="U4_U6.U5 TRI-SNRNP-ASSOCIATED PROTEIN 1"/>
    <property type="match status" value="1"/>
</dbReference>
<proteinExistence type="inferred from homology"/>
<evidence type="ECO:0000256" key="1">
    <source>
        <dbReference type="ARBA" id="ARBA00004123"/>
    </source>
</evidence>
<dbReference type="GO" id="GO:0000481">
    <property type="term" value="P:maturation of 5S rRNA"/>
    <property type="evidence" value="ECO:0007669"/>
    <property type="project" value="TreeGrafter"/>
</dbReference>
<reference evidence="8" key="1">
    <citation type="journal article" date="2021" name="Open Biol.">
        <title>Shared evolutionary footprints suggest mitochondrial oxidative damage underlies multiple complex I losses in fungi.</title>
        <authorList>
            <person name="Schikora-Tamarit M.A."/>
            <person name="Marcet-Houben M."/>
            <person name="Nosek J."/>
            <person name="Gabaldon T."/>
        </authorList>
    </citation>
    <scope>NUCLEOTIDE SEQUENCE</scope>
    <source>
        <strain evidence="8">NCAIM Y.01608</strain>
    </source>
</reference>
<evidence type="ECO:0000256" key="7">
    <source>
        <dbReference type="SAM" id="MobiDB-lite"/>
    </source>
</evidence>
<evidence type="ECO:0000256" key="3">
    <source>
        <dbReference type="ARBA" id="ARBA00022664"/>
    </source>
</evidence>
<dbReference type="GO" id="GO:0046540">
    <property type="term" value="C:U4/U6 x U5 tri-snRNP complex"/>
    <property type="evidence" value="ECO:0007669"/>
    <property type="project" value="InterPro"/>
</dbReference>
<reference evidence="8" key="2">
    <citation type="submission" date="2021-01" db="EMBL/GenBank/DDBJ databases">
        <authorList>
            <person name="Schikora-Tamarit M.A."/>
        </authorList>
    </citation>
    <scope>NUCLEOTIDE SEQUENCE</scope>
    <source>
        <strain evidence="8">NCAIM Y.01608</strain>
    </source>
</reference>
<accession>A0A9P8PTR6</accession>
<keyword evidence="4" id="KW-0508">mRNA splicing</keyword>
<gene>
    <name evidence="8" type="ORF">OGATHE_000916</name>
</gene>
<dbReference type="Pfam" id="PF19252">
    <property type="entry name" value="HIND"/>
    <property type="match status" value="2"/>
</dbReference>
<dbReference type="AlphaFoldDB" id="A0A9P8PTR6"/>
<evidence type="ECO:0000256" key="4">
    <source>
        <dbReference type="ARBA" id="ARBA00023187"/>
    </source>
</evidence>
<name>A0A9P8PTR6_9ASCO</name>
<evidence type="ECO:0000313" key="9">
    <source>
        <dbReference type="Proteomes" id="UP000788993"/>
    </source>
</evidence>
<organism evidence="8 9">
    <name type="scientific">Ogataea polymorpha</name>
    <dbReference type="NCBI Taxonomy" id="460523"/>
    <lineage>
        <taxon>Eukaryota</taxon>
        <taxon>Fungi</taxon>
        <taxon>Dikarya</taxon>
        <taxon>Ascomycota</taxon>
        <taxon>Saccharomycotina</taxon>
        <taxon>Pichiomycetes</taxon>
        <taxon>Pichiales</taxon>
        <taxon>Pichiaceae</taxon>
        <taxon>Ogataea</taxon>
    </lineage>
</organism>
<keyword evidence="6" id="KW-0175">Coiled coil</keyword>
<feature type="compositionally biased region" description="Basic and acidic residues" evidence="7">
    <location>
        <begin position="28"/>
        <end position="43"/>
    </location>
</feature>
<evidence type="ECO:0000256" key="2">
    <source>
        <dbReference type="ARBA" id="ARBA00006076"/>
    </source>
</evidence>
<dbReference type="GO" id="GO:0045292">
    <property type="term" value="P:mRNA cis splicing, via spliceosome"/>
    <property type="evidence" value="ECO:0007669"/>
    <property type="project" value="TreeGrafter"/>
</dbReference>
<protein>
    <submittedName>
        <fullName evidence="8">Uncharacterized protein</fullName>
    </submittedName>
</protein>
<dbReference type="InterPro" id="IPR045347">
    <property type="entry name" value="HIND"/>
</dbReference>
<comment type="subcellular location">
    <subcellularLocation>
        <location evidence="1">Nucleus</location>
    </subcellularLocation>
</comment>
<dbReference type="Proteomes" id="UP000788993">
    <property type="component" value="Unassembled WGS sequence"/>
</dbReference>
<evidence type="ECO:0000313" key="8">
    <source>
        <dbReference type="EMBL" id="KAH3677442.1"/>
    </source>
</evidence>
<dbReference type="EMBL" id="JAEUBD010000108">
    <property type="protein sequence ID" value="KAH3677442.1"/>
    <property type="molecule type" value="Genomic_DNA"/>
</dbReference>
<sequence>MEVSLSVEETNQLRAKLGLPLISTNDRSSGDKREDNDLDETNKIRSHLGLPLITSEKADNDPEYENYRRAEDERRKQKQLDELQQRIAKIKSDLHRRKLESGETLLARLDKEENTDDEWLAKLGTSQQVKVARKRKAKLEDDDLQGVSVAHSKEDYAELLGESQEVVFTLKDRSVFEEEEDQLESHDLANRRRVKEFLGNQVNGDKDSDNKEQDNVFRLGEKIIPKKQTKKLVSLDLDDDEQESQSSDYNAPVIKRLKSKVRNKRSDKEELKEANFQRLKLINEDLEKEDDIELNKFLSASRQQRQQSRPIAIEERQQEEGAVVLDEDADFLEKLNGDDTVEKTEKVEDVADTTEPSSSLTHVSEKLAVLHDEVDANMGLSRTLKLLKDRAELTSRSDGSKINLVYRDDKGRVLNQKEAYKYLSHRFHGHKK</sequence>
<dbReference type="Pfam" id="PF03343">
    <property type="entry name" value="SART-1"/>
    <property type="match status" value="2"/>
</dbReference>